<feature type="non-terminal residue" evidence="1">
    <location>
        <position position="40"/>
    </location>
</feature>
<gene>
    <name evidence="1" type="ORF">DHETER_LOCUS15063</name>
</gene>
<dbReference type="Proteomes" id="UP000789702">
    <property type="component" value="Unassembled WGS sequence"/>
</dbReference>
<evidence type="ECO:0000313" key="1">
    <source>
        <dbReference type="EMBL" id="CAG8757758.1"/>
    </source>
</evidence>
<evidence type="ECO:0000313" key="2">
    <source>
        <dbReference type="Proteomes" id="UP000789702"/>
    </source>
</evidence>
<comment type="caution">
    <text evidence="1">The sequence shown here is derived from an EMBL/GenBank/DDBJ whole genome shotgun (WGS) entry which is preliminary data.</text>
</comment>
<reference evidence="1" key="1">
    <citation type="submission" date="2021-06" db="EMBL/GenBank/DDBJ databases">
        <authorList>
            <person name="Kallberg Y."/>
            <person name="Tangrot J."/>
            <person name="Rosling A."/>
        </authorList>
    </citation>
    <scope>NUCLEOTIDE SEQUENCE</scope>
    <source>
        <strain evidence="1">IL203A</strain>
    </source>
</reference>
<feature type="non-terminal residue" evidence="1">
    <location>
        <position position="1"/>
    </location>
</feature>
<accession>A0ACA9QLM9</accession>
<name>A0ACA9QLM9_9GLOM</name>
<keyword evidence="2" id="KW-1185">Reference proteome</keyword>
<dbReference type="EMBL" id="CAJVPU010049627">
    <property type="protein sequence ID" value="CAG8757758.1"/>
    <property type="molecule type" value="Genomic_DNA"/>
</dbReference>
<organism evidence="1 2">
    <name type="scientific">Dentiscutata heterogama</name>
    <dbReference type="NCBI Taxonomy" id="1316150"/>
    <lineage>
        <taxon>Eukaryota</taxon>
        <taxon>Fungi</taxon>
        <taxon>Fungi incertae sedis</taxon>
        <taxon>Mucoromycota</taxon>
        <taxon>Glomeromycotina</taxon>
        <taxon>Glomeromycetes</taxon>
        <taxon>Diversisporales</taxon>
        <taxon>Gigasporaceae</taxon>
        <taxon>Dentiscutata</taxon>
    </lineage>
</organism>
<protein>
    <submittedName>
        <fullName evidence="1">9006_t:CDS:1</fullName>
    </submittedName>
</protein>
<sequence length="40" mass="4563">VLSNNYRPAFKLKVLEVSVSLLDSLVCWLDRLVDVSIRTT</sequence>
<proteinExistence type="predicted"/>